<evidence type="ECO:0000256" key="1">
    <source>
        <dbReference type="SAM" id="Coils"/>
    </source>
</evidence>
<proteinExistence type="predicted"/>
<evidence type="ECO:0000313" key="5">
    <source>
        <dbReference type="Proteomes" id="UP000809910"/>
    </source>
</evidence>
<feature type="region of interest" description="Disordered" evidence="2">
    <location>
        <begin position="371"/>
        <end position="408"/>
    </location>
</feature>
<accession>A0ABS1WB96</accession>
<feature type="compositionally biased region" description="Acidic residues" evidence="2">
    <location>
        <begin position="387"/>
        <end position="401"/>
    </location>
</feature>
<feature type="coiled-coil region" evidence="1">
    <location>
        <begin position="260"/>
        <end position="325"/>
    </location>
</feature>
<dbReference type="Gene3D" id="1.10.555.10">
    <property type="entry name" value="Rho GTPase activation protein"/>
    <property type="match status" value="1"/>
</dbReference>
<keyword evidence="5" id="KW-1185">Reference proteome</keyword>
<name>A0ABS1WB96_9GAMM</name>
<dbReference type="EMBL" id="JADWVN010000016">
    <property type="protein sequence ID" value="MBL7526632.1"/>
    <property type="molecule type" value="Genomic_DNA"/>
</dbReference>
<dbReference type="RefSeq" id="WP_203111356.1">
    <property type="nucleotide sequence ID" value="NZ_JADOBG010000021.1"/>
</dbReference>
<feature type="domain" description="Rho-GAP" evidence="3">
    <location>
        <begin position="1"/>
        <end position="210"/>
    </location>
</feature>
<keyword evidence="1" id="KW-0175">Coiled coil</keyword>
<comment type="caution">
    <text evidence="4">The sequence shown here is derived from an EMBL/GenBank/DDBJ whole genome shotgun (WGS) entry which is preliminary data.</text>
</comment>
<sequence length="408" mass="46893">MAGKSKYSTHEIVNVFRCVSLLIQHHPELLDNKGIFRITGSKPDTEELLKQLIDQNFDWNILEQYVFVNQQINSDNVHNTIGMFNCVLKDSLLLDTTDDLLAGFTKKLQQLLSAGDLNSDSLSDAVYLLDEFINKLLLSKSLEHQRTGEMLYHYCYLMHRASSFEETNKMSARNLAIILAPHLTSELELVATDNLLVLTEFTMGKLVPILESYINSELTDHPFSVRHADKIGHLIETRHFIMNKLMEMKVANKKQTVDPMVELMVQVKEMQNQKEQLEINIHDEPHDHDEKKNLKKQLKQLKKDIEELNQEIIALRDQIEEMNDAHAGLIVVNHKLSLSVDHLTQLVPIPEASDWEQIDQSVCSSSSARQRYGVFRETSNTDRSQEPDEANELAWNDDDQDTPQHSLN</sequence>
<dbReference type="Pfam" id="PF00620">
    <property type="entry name" value="RhoGAP"/>
    <property type="match status" value="1"/>
</dbReference>
<dbReference type="Proteomes" id="UP000809910">
    <property type="component" value="Unassembled WGS sequence"/>
</dbReference>
<dbReference type="PROSITE" id="PS50238">
    <property type="entry name" value="RHOGAP"/>
    <property type="match status" value="1"/>
</dbReference>
<gene>
    <name evidence="4" type="ORF">I5282_08625</name>
</gene>
<dbReference type="InterPro" id="IPR000198">
    <property type="entry name" value="RhoGAP_dom"/>
</dbReference>
<evidence type="ECO:0000256" key="2">
    <source>
        <dbReference type="SAM" id="MobiDB-lite"/>
    </source>
</evidence>
<evidence type="ECO:0000313" key="4">
    <source>
        <dbReference type="EMBL" id="MBL7526632.1"/>
    </source>
</evidence>
<evidence type="ECO:0000259" key="3">
    <source>
        <dbReference type="PROSITE" id="PS50238"/>
    </source>
</evidence>
<dbReference type="SUPFAM" id="SSF48350">
    <property type="entry name" value="GTPase activation domain, GAP"/>
    <property type="match status" value="1"/>
</dbReference>
<protein>
    <recommendedName>
        <fullName evidence="3">Rho-GAP domain-containing protein</fullName>
    </recommendedName>
</protein>
<reference evidence="4 5" key="1">
    <citation type="submission" date="2020-12" db="EMBL/GenBank/DDBJ databases">
        <title>WGS of Legionella: environmental sample.</title>
        <authorList>
            <person name="Cristino S."/>
            <person name="Girolamini L."/>
            <person name="Salaris S."/>
            <person name="Pascale M.R."/>
            <person name="Mazzotta M."/>
            <person name="Orsini M."/>
            <person name="Grottola A."/>
        </authorList>
    </citation>
    <scope>NUCLEOTIDE SEQUENCE [LARGE SCALE GENOMIC DNA]</scope>
    <source>
        <strain evidence="4 5">30cs62</strain>
    </source>
</reference>
<dbReference type="InterPro" id="IPR008936">
    <property type="entry name" value="Rho_GTPase_activation_prot"/>
</dbReference>
<organism evidence="4 5">
    <name type="scientific">Legionella bononiensis</name>
    <dbReference type="NCBI Taxonomy" id="2793102"/>
    <lineage>
        <taxon>Bacteria</taxon>
        <taxon>Pseudomonadati</taxon>
        <taxon>Pseudomonadota</taxon>
        <taxon>Gammaproteobacteria</taxon>
        <taxon>Legionellales</taxon>
        <taxon>Legionellaceae</taxon>
        <taxon>Legionella</taxon>
    </lineage>
</organism>